<feature type="domain" description="Gfo/Idh/MocA-like oxidoreductase bacterial type C-terminal" evidence="3">
    <location>
        <begin position="206"/>
        <end position="258"/>
    </location>
</feature>
<dbReference type="Pfam" id="PF19051">
    <property type="entry name" value="GFO_IDH_MocA_C2"/>
    <property type="match status" value="1"/>
</dbReference>
<reference evidence="4 5" key="1">
    <citation type="submission" date="2018-05" db="EMBL/GenBank/DDBJ databases">
        <title>Coraliomargarita sinensis sp. nov., isolated from a marine solar saltern.</title>
        <authorList>
            <person name="Zhou L.Y."/>
        </authorList>
    </citation>
    <scope>NUCLEOTIDE SEQUENCE [LARGE SCALE GENOMIC DNA]</scope>
    <source>
        <strain evidence="4 5">WN38</strain>
    </source>
</reference>
<dbReference type="Proteomes" id="UP000247099">
    <property type="component" value="Unassembled WGS sequence"/>
</dbReference>
<comment type="caution">
    <text evidence="4">The sequence shown here is derived from an EMBL/GenBank/DDBJ whole genome shotgun (WGS) entry which is preliminary data.</text>
</comment>
<dbReference type="OrthoDB" id="179668at2"/>
<gene>
    <name evidence="4" type="ORF">DDZ13_11700</name>
</gene>
<proteinExistence type="predicted"/>
<dbReference type="AlphaFoldDB" id="A0A317ZDG7"/>
<dbReference type="InterPro" id="IPR050463">
    <property type="entry name" value="Gfo/Idh/MocA_oxidrdct_glycsds"/>
</dbReference>
<feature type="signal peptide" evidence="1">
    <location>
        <begin position="1"/>
        <end position="24"/>
    </location>
</feature>
<feature type="chain" id="PRO_5016275832" evidence="1">
    <location>
        <begin position="25"/>
        <end position="457"/>
    </location>
</feature>
<dbReference type="Pfam" id="PF01408">
    <property type="entry name" value="GFO_IDH_MocA"/>
    <property type="match status" value="1"/>
</dbReference>
<dbReference type="InParanoid" id="A0A317ZDG7"/>
<evidence type="ECO:0000313" key="4">
    <source>
        <dbReference type="EMBL" id="PXA03354.1"/>
    </source>
</evidence>
<sequence length="457" mass="51386">MKRRTFVKRSSQVLAASSVFPTFAIGQSGPSANSKLNVAFIGSGGWIARQPYNQGCKDENLVAFCDVDRANSAENMKNWRTTQPFFEDFRKMLDKMHKEIDAVVISTPDHTHFAATLMAMERGIHVYTQKPLTHNIWQARTLRKAKHKYNVVTQMGNQGHSGKGIRQSVEAYRAGVIGEVKQVFARNEWPDFSDRHFANINQMPPPSSAVPKTLNWDLWLGPQADRDYSASYLPKKWRTFYDFGMGVLGDFGCHTFDMPVWALDLAPPTVVESIRRESSLVGVIPASSHLRFHFPAKGNRGPVTLDWFDGPQDWEEVGRIDAFGAKDATHAGRACWMVGDKGLMGCGTHAGTPMILPNELRKDWMTNPPEETIPRVEGGPFREWLRAMKGEGPEPGSNFDVSANLTEIILLGVIAQRFDTRIEWDAKAGKITNQPELNAFVREPAREGWDFGDYLWT</sequence>
<dbReference type="InterPro" id="IPR043906">
    <property type="entry name" value="Gfo/Idh/MocA_OxRdtase_bact_C"/>
</dbReference>
<dbReference type="PANTHER" id="PTHR43818:SF10">
    <property type="entry name" value="NADH-DEPENDENT DEHYDROGENASE-RELATED"/>
    <property type="match status" value="1"/>
</dbReference>
<evidence type="ECO:0000259" key="2">
    <source>
        <dbReference type="Pfam" id="PF01408"/>
    </source>
</evidence>
<evidence type="ECO:0000256" key="1">
    <source>
        <dbReference type="SAM" id="SignalP"/>
    </source>
</evidence>
<dbReference type="InterPro" id="IPR000683">
    <property type="entry name" value="Gfo/Idh/MocA-like_OxRdtase_N"/>
</dbReference>
<protein>
    <submittedName>
        <fullName evidence="4">Gfo/Idh/MocA family oxidoreductase</fullName>
    </submittedName>
</protein>
<name>A0A317ZDG7_9BACT</name>
<dbReference type="Gene3D" id="3.40.50.720">
    <property type="entry name" value="NAD(P)-binding Rossmann-like Domain"/>
    <property type="match status" value="1"/>
</dbReference>
<dbReference type="PANTHER" id="PTHR43818">
    <property type="entry name" value="BCDNA.GH03377"/>
    <property type="match status" value="1"/>
</dbReference>
<dbReference type="EMBL" id="QHJQ01000009">
    <property type="protein sequence ID" value="PXA03354.1"/>
    <property type="molecule type" value="Genomic_DNA"/>
</dbReference>
<dbReference type="Gene3D" id="3.30.360.10">
    <property type="entry name" value="Dihydrodipicolinate Reductase, domain 2"/>
    <property type="match status" value="1"/>
</dbReference>
<keyword evidence="1" id="KW-0732">Signal</keyword>
<dbReference type="GO" id="GO:0000166">
    <property type="term" value="F:nucleotide binding"/>
    <property type="evidence" value="ECO:0007669"/>
    <property type="project" value="InterPro"/>
</dbReference>
<dbReference type="InterPro" id="IPR036291">
    <property type="entry name" value="NAD(P)-bd_dom_sf"/>
</dbReference>
<accession>A0A317ZDG7</accession>
<feature type="domain" description="Gfo/Idh/MocA-like oxidoreductase N-terminal" evidence="2">
    <location>
        <begin position="36"/>
        <end position="156"/>
    </location>
</feature>
<organism evidence="4 5">
    <name type="scientific">Coraliomargarita sinensis</name>
    <dbReference type="NCBI Taxonomy" id="2174842"/>
    <lineage>
        <taxon>Bacteria</taxon>
        <taxon>Pseudomonadati</taxon>
        <taxon>Verrucomicrobiota</taxon>
        <taxon>Opitutia</taxon>
        <taxon>Puniceicoccales</taxon>
        <taxon>Coraliomargaritaceae</taxon>
        <taxon>Coraliomargarita</taxon>
    </lineage>
</organism>
<evidence type="ECO:0000313" key="5">
    <source>
        <dbReference type="Proteomes" id="UP000247099"/>
    </source>
</evidence>
<dbReference type="SUPFAM" id="SSF55347">
    <property type="entry name" value="Glyceraldehyde-3-phosphate dehydrogenase-like, C-terminal domain"/>
    <property type="match status" value="1"/>
</dbReference>
<keyword evidence="5" id="KW-1185">Reference proteome</keyword>
<evidence type="ECO:0000259" key="3">
    <source>
        <dbReference type="Pfam" id="PF19051"/>
    </source>
</evidence>
<dbReference type="RefSeq" id="WP_110131642.1">
    <property type="nucleotide sequence ID" value="NZ_QHJQ01000009.1"/>
</dbReference>
<dbReference type="SUPFAM" id="SSF51735">
    <property type="entry name" value="NAD(P)-binding Rossmann-fold domains"/>
    <property type="match status" value="1"/>
</dbReference>